<dbReference type="EMBL" id="MGHD01000025">
    <property type="protein sequence ID" value="OGM59015.1"/>
    <property type="molecule type" value="Genomic_DNA"/>
</dbReference>
<feature type="region of interest" description="Disordered" evidence="1">
    <location>
        <begin position="1"/>
        <end position="35"/>
    </location>
</feature>
<name>A0A1F8B6K1_9BACT</name>
<accession>A0A1F8B6K1</accession>
<reference evidence="4 5" key="1">
    <citation type="journal article" date="2016" name="Nat. Commun.">
        <title>Thousands of microbial genomes shed light on interconnected biogeochemical processes in an aquifer system.</title>
        <authorList>
            <person name="Anantharaman K."/>
            <person name="Brown C.T."/>
            <person name="Hug L.A."/>
            <person name="Sharon I."/>
            <person name="Castelle C.J."/>
            <person name="Probst A.J."/>
            <person name="Thomas B.C."/>
            <person name="Singh A."/>
            <person name="Wilkins M.J."/>
            <person name="Karaoz U."/>
            <person name="Brodie E.L."/>
            <person name="Williams K.H."/>
            <person name="Hubbard S.S."/>
            <person name="Banfield J.F."/>
        </authorList>
    </citation>
    <scope>NUCLEOTIDE SEQUENCE [LARGE SCALE GENOMIC DNA]</scope>
</reference>
<dbReference type="SMART" id="SM00280">
    <property type="entry name" value="KAZAL"/>
    <property type="match status" value="1"/>
</dbReference>
<feature type="compositionally biased region" description="Polar residues" evidence="1">
    <location>
        <begin position="10"/>
        <end position="25"/>
    </location>
</feature>
<dbReference type="Pfam" id="PF07648">
    <property type="entry name" value="Kazal_2"/>
    <property type="match status" value="1"/>
</dbReference>
<dbReference type="AlphaFoldDB" id="A0A1F8B6K1"/>
<organism evidence="4 5">
    <name type="scientific">Candidatus Woesebacteria bacterium RIFCSPLOWO2_01_FULL_39_10b</name>
    <dbReference type="NCBI Taxonomy" id="1802517"/>
    <lineage>
        <taxon>Bacteria</taxon>
        <taxon>Candidatus Woeseibacteriota</taxon>
    </lineage>
</organism>
<feature type="transmembrane region" description="Helical" evidence="2">
    <location>
        <begin position="44"/>
        <end position="62"/>
    </location>
</feature>
<dbReference type="PROSITE" id="PS51465">
    <property type="entry name" value="KAZAL_2"/>
    <property type="match status" value="1"/>
</dbReference>
<dbReference type="Gene3D" id="3.30.60.30">
    <property type="match status" value="1"/>
</dbReference>
<protein>
    <recommendedName>
        <fullName evidence="3">Kazal-like domain-containing protein</fullName>
    </recommendedName>
</protein>
<dbReference type="Proteomes" id="UP000176404">
    <property type="component" value="Unassembled WGS sequence"/>
</dbReference>
<evidence type="ECO:0000256" key="2">
    <source>
        <dbReference type="SAM" id="Phobius"/>
    </source>
</evidence>
<evidence type="ECO:0000313" key="4">
    <source>
        <dbReference type="EMBL" id="OGM59015.1"/>
    </source>
</evidence>
<dbReference type="InterPro" id="IPR036058">
    <property type="entry name" value="Kazal_dom_sf"/>
</dbReference>
<evidence type="ECO:0000259" key="3">
    <source>
        <dbReference type="PROSITE" id="PS51465"/>
    </source>
</evidence>
<keyword evidence="2" id="KW-1133">Transmembrane helix</keyword>
<proteinExistence type="predicted"/>
<keyword evidence="2" id="KW-0812">Transmembrane</keyword>
<dbReference type="CDD" id="cd00104">
    <property type="entry name" value="KAZAL_FS"/>
    <property type="match status" value="1"/>
</dbReference>
<dbReference type="PROSITE" id="PS00282">
    <property type="entry name" value="KAZAL_1"/>
    <property type="match status" value="1"/>
</dbReference>
<sequence length="173" mass="19267">MVKQQEEKNFSQAQITSPLQETSVSHALENKPSFPQRKDKKRKIFVLGLLLFLFVFILFQTASKLKLIQPENELSSSPGQKTPTLVAIPTTADLCQCPQEFQPVCGKNYASYPNECLAKCEGVEVLYQGECKALDPNIIPPPACPVCDITCAENEEMYLDASDCPNCECIPYD</sequence>
<comment type="caution">
    <text evidence="4">The sequence shown here is derived from an EMBL/GenBank/DDBJ whole genome shotgun (WGS) entry which is preliminary data.</text>
</comment>
<dbReference type="SUPFAM" id="SSF100895">
    <property type="entry name" value="Kazal-type serine protease inhibitors"/>
    <property type="match status" value="1"/>
</dbReference>
<feature type="domain" description="Kazal-like" evidence="3">
    <location>
        <begin position="89"/>
        <end position="133"/>
    </location>
</feature>
<dbReference type="InterPro" id="IPR002350">
    <property type="entry name" value="Kazal_dom"/>
</dbReference>
<evidence type="ECO:0000256" key="1">
    <source>
        <dbReference type="SAM" id="MobiDB-lite"/>
    </source>
</evidence>
<gene>
    <name evidence="4" type="ORF">A2892_05255</name>
</gene>
<keyword evidence="2" id="KW-0472">Membrane</keyword>
<evidence type="ECO:0000313" key="5">
    <source>
        <dbReference type="Proteomes" id="UP000176404"/>
    </source>
</evidence>